<dbReference type="KEGG" id="lri:NCTC12151_01493"/>
<keyword evidence="1 9" id="KW-0547">Nucleotide-binding</keyword>
<dbReference type="InterPro" id="IPR000212">
    <property type="entry name" value="DNA_helicase_UvrD/REP"/>
</dbReference>
<reference evidence="11 12" key="1">
    <citation type="submission" date="2018-06" db="EMBL/GenBank/DDBJ databases">
        <authorList>
            <consortium name="Pathogen Informatics"/>
            <person name="Doyle S."/>
        </authorList>
    </citation>
    <scope>NUCLEOTIDE SEQUENCE [LARGE SCALE GENOMIC DNA]</scope>
    <source>
        <strain evidence="11 12">NCTC12151</strain>
    </source>
</reference>
<keyword evidence="5" id="KW-0413">Isomerase</keyword>
<keyword evidence="2 9" id="KW-0378">Hydrolase</keyword>
<evidence type="ECO:0000313" key="12">
    <source>
        <dbReference type="Proteomes" id="UP000249005"/>
    </source>
</evidence>
<evidence type="ECO:0000256" key="3">
    <source>
        <dbReference type="ARBA" id="ARBA00022806"/>
    </source>
</evidence>
<dbReference type="Pfam" id="PF13361">
    <property type="entry name" value="UvrD_C"/>
    <property type="match status" value="1"/>
</dbReference>
<keyword evidence="3 9" id="KW-0347">Helicase</keyword>
<dbReference type="EC" id="5.6.2.4" evidence="7"/>
<dbReference type="RefSeq" id="WP_111740065.1">
    <property type="nucleotide sequence ID" value="NZ_LR698987.1"/>
</dbReference>
<dbReference type="GO" id="GO:0043138">
    <property type="term" value="F:3'-5' DNA helicase activity"/>
    <property type="evidence" value="ECO:0007669"/>
    <property type="project" value="UniProtKB-EC"/>
</dbReference>
<dbReference type="FunFam" id="3.40.50.300:FF:000975">
    <property type="entry name" value="DNA helicase"/>
    <property type="match status" value="1"/>
</dbReference>
<sequence length="684" mass="77104">MELKSTAVGQHLAQHPYNKVKMLNAGVEVSGPRHVMAIPFNQLLAVRCKRGLVWGELEFELAEEKVVRLHGTQWQETQHFYQHLMSIWQQWDVAMAEITASLLSACVQAIHERQSQQRWLAQDDLAQIQTEIQETLSSVPLPKERISSFSSCQNAYKECQQWLTGGEEKVENLNQQWVQHMLEEHRDFFARVESQPLNASQCRATISGERNVLVLASAGSGKTSVLAARAGWLLYRGIAKEDEILLLAFGKKAAQEMNERVRSRLSASQIEAKTFHALALSIITQCSKKVPLISELETDAIKRRAFLCAEWRAQCAEKKSQAAGWRSWISQELAWPVNEEQFWNNDALTERMGARLDGWLHLMRDSGGSQAEMIALAPEALKGDFQKKIRLLAPLLKAWKKALKEEGAVDFPGLLHQAINLIEKGKFVSPWRHILVDEFQDISPLRAALIKALRQKNPDISLFAVGDDWQSIYRFSGASPSLTTRFNDIFGAGERCALTTTYRFGQETAEIAGDYVQQNPAQIKRRVQSAVEGEKNPIIILPEQQLEGLLNKLSGYALPDESILVLGRYHYTRPEILNKASTRWPTLNIEYSTIHASKGRQADYVIVAGLKSGPDGFPAEEDEGIVERVLLPQVEAFPDAQERRLLYVALTRARCKTWLLQDVDAPSVFVKQLVNIGASVKRKP</sequence>
<evidence type="ECO:0000313" key="11">
    <source>
        <dbReference type="EMBL" id="SQI40028.1"/>
    </source>
</evidence>
<name>A0A2X4UWB5_9GAMM</name>
<evidence type="ECO:0000256" key="6">
    <source>
        <dbReference type="ARBA" id="ARBA00034617"/>
    </source>
</evidence>
<evidence type="ECO:0000256" key="1">
    <source>
        <dbReference type="ARBA" id="ARBA00022741"/>
    </source>
</evidence>
<dbReference type="Proteomes" id="UP000249005">
    <property type="component" value="Chromosome 1"/>
</dbReference>
<evidence type="ECO:0000256" key="5">
    <source>
        <dbReference type="ARBA" id="ARBA00023235"/>
    </source>
</evidence>
<proteinExistence type="predicted"/>
<gene>
    <name evidence="11" type="primary">helD</name>
    <name evidence="11" type="ORF">NCTC12151_01493</name>
</gene>
<keyword evidence="4 9" id="KW-0067">ATP-binding</keyword>
<evidence type="ECO:0000259" key="10">
    <source>
        <dbReference type="PROSITE" id="PS51198"/>
    </source>
</evidence>
<dbReference type="Gene3D" id="3.40.50.300">
    <property type="entry name" value="P-loop containing nucleotide triphosphate hydrolases"/>
    <property type="match status" value="3"/>
</dbReference>
<protein>
    <recommendedName>
        <fullName evidence="7">DNA 3'-5' helicase</fullName>
        <ecNumber evidence="7">5.6.2.4</ecNumber>
    </recommendedName>
</protein>
<dbReference type="GO" id="GO:0000725">
    <property type="term" value="P:recombinational repair"/>
    <property type="evidence" value="ECO:0007669"/>
    <property type="project" value="TreeGrafter"/>
</dbReference>
<dbReference type="PANTHER" id="PTHR11070">
    <property type="entry name" value="UVRD / RECB / PCRA DNA HELICASE FAMILY MEMBER"/>
    <property type="match status" value="1"/>
</dbReference>
<dbReference type="CDD" id="cd17932">
    <property type="entry name" value="DEXQc_UvrD"/>
    <property type="match status" value="1"/>
</dbReference>
<organism evidence="11 12">
    <name type="scientific">Leminorella richardii</name>
    <dbReference type="NCBI Taxonomy" id="158841"/>
    <lineage>
        <taxon>Bacteria</taxon>
        <taxon>Pseudomonadati</taxon>
        <taxon>Pseudomonadota</taxon>
        <taxon>Gammaproteobacteria</taxon>
        <taxon>Enterobacterales</taxon>
        <taxon>Budviciaceae</taxon>
        <taxon>Leminorella</taxon>
    </lineage>
</organism>
<dbReference type="AlphaFoldDB" id="A0A2X4UWB5"/>
<dbReference type="PROSITE" id="PS51198">
    <property type="entry name" value="UVRD_HELICASE_ATP_BIND"/>
    <property type="match status" value="1"/>
</dbReference>
<dbReference type="InterPro" id="IPR027417">
    <property type="entry name" value="P-loop_NTPase"/>
</dbReference>
<dbReference type="GO" id="GO:0016887">
    <property type="term" value="F:ATP hydrolysis activity"/>
    <property type="evidence" value="ECO:0007669"/>
    <property type="project" value="RHEA"/>
</dbReference>
<dbReference type="OrthoDB" id="5298826at2"/>
<dbReference type="GO" id="GO:0005524">
    <property type="term" value="F:ATP binding"/>
    <property type="evidence" value="ECO:0007669"/>
    <property type="project" value="UniProtKB-UniRule"/>
</dbReference>
<dbReference type="GO" id="GO:0003677">
    <property type="term" value="F:DNA binding"/>
    <property type="evidence" value="ECO:0007669"/>
    <property type="project" value="InterPro"/>
</dbReference>
<comment type="catalytic activity">
    <reaction evidence="6">
        <text>Couples ATP hydrolysis with the unwinding of duplex DNA by translocating in the 3'-5' direction.</text>
        <dbReference type="EC" id="5.6.2.4"/>
    </reaction>
</comment>
<evidence type="ECO:0000256" key="8">
    <source>
        <dbReference type="ARBA" id="ARBA00048988"/>
    </source>
</evidence>
<dbReference type="InterPro" id="IPR014017">
    <property type="entry name" value="DNA_helicase_UvrD-like_C"/>
</dbReference>
<dbReference type="PANTHER" id="PTHR11070:SF63">
    <property type="entry name" value="DNA HELICASE IV"/>
    <property type="match status" value="1"/>
</dbReference>
<evidence type="ECO:0000256" key="4">
    <source>
        <dbReference type="ARBA" id="ARBA00022840"/>
    </source>
</evidence>
<dbReference type="InterPro" id="IPR022161">
    <property type="entry name" value="Helicase_IV_N"/>
</dbReference>
<evidence type="ECO:0000256" key="7">
    <source>
        <dbReference type="ARBA" id="ARBA00034808"/>
    </source>
</evidence>
<dbReference type="EMBL" id="LS483470">
    <property type="protein sequence ID" value="SQI40028.1"/>
    <property type="molecule type" value="Genomic_DNA"/>
</dbReference>
<feature type="binding site" evidence="9">
    <location>
        <begin position="216"/>
        <end position="223"/>
    </location>
    <ligand>
        <name>ATP</name>
        <dbReference type="ChEBI" id="CHEBI:30616"/>
    </ligand>
</feature>
<dbReference type="SUPFAM" id="SSF52540">
    <property type="entry name" value="P-loop containing nucleoside triphosphate hydrolases"/>
    <property type="match status" value="1"/>
</dbReference>
<dbReference type="GO" id="GO:0005829">
    <property type="term" value="C:cytosol"/>
    <property type="evidence" value="ECO:0007669"/>
    <property type="project" value="TreeGrafter"/>
</dbReference>
<dbReference type="Pfam" id="PF00580">
    <property type="entry name" value="UvrD-helicase"/>
    <property type="match status" value="1"/>
</dbReference>
<evidence type="ECO:0000256" key="9">
    <source>
        <dbReference type="PROSITE-ProRule" id="PRU00560"/>
    </source>
</evidence>
<dbReference type="Pfam" id="PF12462">
    <property type="entry name" value="Helicase_IV_N"/>
    <property type="match status" value="1"/>
</dbReference>
<evidence type="ECO:0000256" key="2">
    <source>
        <dbReference type="ARBA" id="ARBA00022801"/>
    </source>
</evidence>
<keyword evidence="12" id="KW-1185">Reference proteome</keyword>
<dbReference type="NCBIfam" id="NF008276">
    <property type="entry name" value="PRK11054.1"/>
    <property type="match status" value="1"/>
</dbReference>
<comment type="catalytic activity">
    <reaction evidence="8">
        <text>ATP + H2O = ADP + phosphate + H(+)</text>
        <dbReference type="Rhea" id="RHEA:13065"/>
        <dbReference type="ChEBI" id="CHEBI:15377"/>
        <dbReference type="ChEBI" id="CHEBI:15378"/>
        <dbReference type="ChEBI" id="CHEBI:30616"/>
        <dbReference type="ChEBI" id="CHEBI:43474"/>
        <dbReference type="ChEBI" id="CHEBI:456216"/>
        <dbReference type="EC" id="5.6.2.4"/>
    </reaction>
</comment>
<feature type="domain" description="UvrD-like helicase ATP-binding" evidence="10">
    <location>
        <begin position="195"/>
        <end position="505"/>
    </location>
</feature>
<accession>A0A2X4UWB5</accession>
<dbReference type="InterPro" id="IPR014016">
    <property type="entry name" value="UvrD-like_ATP-bd"/>
</dbReference>